<evidence type="ECO:0008006" key="3">
    <source>
        <dbReference type="Google" id="ProtNLM"/>
    </source>
</evidence>
<dbReference type="Gene3D" id="2.60.120.620">
    <property type="entry name" value="q2cbj1_9rhob like domain"/>
    <property type="match status" value="1"/>
</dbReference>
<keyword evidence="2" id="KW-1185">Reference proteome</keyword>
<dbReference type="Proteomes" id="UP000037035">
    <property type="component" value="Unassembled WGS sequence"/>
</dbReference>
<dbReference type="AlphaFoldDB" id="A0A0L6VG53"/>
<name>A0A0L6VG53_9BASI</name>
<reference evidence="1 2" key="1">
    <citation type="submission" date="2015-08" db="EMBL/GenBank/DDBJ databases">
        <title>Next Generation Sequencing and Analysis of the Genome of Puccinia sorghi L Schw, the Causal Agent of Maize Common Rust.</title>
        <authorList>
            <person name="Rochi L."/>
            <person name="Burguener G."/>
            <person name="Darino M."/>
            <person name="Turjanski A."/>
            <person name="Kreff E."/>
            <person name="Dieguez M.J."/>
            <person name="Sacco F."/>
        </authorList>
    </citation>
    <scope>NUCLEOTIDE SEQUENCE [LARGE SCALE GENOMIC DNA]</scope>
    <source>
        <strain evidence="1 2">RO10H11247</strain>
    </source>
</reference>
<dbReference type="EMBL" id="LAVV01006617">
    <property type="protein sequence ID" value="KNZ59085.1"/>
    <property type="molecule type" value="Genomic_DNA"/>
</dbReference>
<sequence>MAHCGACRGPLPNLHVSLLRAFDTINTPGTFAASKALPETPPAGLHVNGVGDILLPLSKEQTQQLIEKAQQAGVSIGEQKKLDNLPIPNTWEFNADQLRFFDPAWQGYLLDLGKRAACKLGIQAPIRLELFKMDIYAKGVMTKPQTETERTRGMFGTLIISLPSAHKGGEVVVRHNGEAITLLTEKQSFACWYSDATHELLQVISGYRCVLTYNLAAAPGATWPTARALDLKKARETLEYWLHDLATNNAAGPAIFTSALSMNTLNSPFPSRCSRLKT</sequence>
<accession>A0A0L6VG53</accession>
<gene>
    <name evidence="1" type="ORF">VP01_1801g3</name>
</gene>
<comment type="caution">
    <text evidence="1">The sequence shown here is derived from an EMBL/GenBank/DDBJ whole genome shotgun (WGS) entry which is preliminary data.</text>
</comment>
<evidence type="ECO:0000313" key="1">
    <source>
        <dbReference type="EMBL" id="KNZ59085.1"/>
    </source>
</evidence>
<dbReference type="STRING" id="27349.A0A0L6VG53"/>
<proteinExistence type="predicted"/>
<dbReference type="VEuPathDB" id="FungiDB:VP01_1801g3"/>
<dbReference type="OrthoDB" id="2506106at2759"/>
<dbReference type="PANTHER" id="PTHR33099:SF7">
    <property type="entry name" value="MYND-TYPE DOMAIN-CONTAINING PROTEIN"/>
    <property type="match status" value="1"/>
</dbReference>
<organism evidence="1 2">
    <name type="scientific">Puccinia sorghi</name>
    <dbReference type="NCBI Taxonomy" id="27349"/>
    <lineage>
        <taxon>Eukaryota</taxon>
        <taxon>Fungi</taxon>
        <taxon>Dikarya</taxon>
        <taxon>Basidiomycota</taxon>
        <taxon>Pucciniomycotina</taxon>
        <taxon>Pucciniomycetes</taxon>
        <taxon>Pucciniales</taxon>
        <taxon>Pucciniaceae</taxon>
        <taxon>Puccinia</taxon>
    </lineage>
</organism>
<protein>
    <recommendedName>
        <fullName evidence="3">Prolyl 4-hydroxylase alpha subunit Fe(2+) 2OG dioxygenase domain-containing protein</fullName>
    </recommendedName>
</protein>
<evidence type="ECO:0000313" key="2">
    <source>
        <dbReference type="Proteomes" id="UP000037035"/>
    </source>
</evidence>
<dbReference type="PANTHER" id="PTHR33099">
    <property type="entry name" value="FE2OG DIOXYGENASE DOMAIN-CONTAINING PROTEIN"/>
    <property type="match status" value="1"/>
</dbReference>